<proteinExistence type="predicted"/>
<evidence type="ECO:0000313" key="2">
    <source>
        <dbReference type="Proteomes" id="UP000472270"/>
    </source>
</evidence>
<sequence>SLEGSRPFGLFSLSVSSGKCKVFPSTTGGLGFSTSRVVSLTSPSLLRFPPFVSLTSLSLLRLPPIFFCPGSSTECVSDRQKMISMYCFDSSLAFLRFYTVDR</sequence>
<dbReference type="Ensembl" id="ENSSRHT00000084162.1">
    <property type="protein sequence ID" value="ENSSRHP00000081943.1"/>
    <property type="gene ID" value="ENSSRHG00000040591.1"/>
</dbReference>
<name>A0A673M189_9TELE</name>
<dbReference type="AlphaFoldDB" id="A0A673M189"/>
<reference evidence="1" key="1">
    <citation type="submission" date="2025-08" db="UniProtKB">
        <authorList>
            <consortium name="Ensembl"/>
        </authorList>
    </citation>
    <scope>IDENTIFICATION</scope>
</reference>
<reference evidence="1" key="2">
    <citation type="submission" date="2025-09" db="UniProtKB">
        <authorList>
            <consortium name="Ensembl"/>
        </authorList>
    </citation>
    <scope>IDENTIFICATION</scope>
</reference>
<accession>A0A673M189</accession>
<dbReference type="Proteomes" id="UP000472270">
    <property type="component" value="Unassembled WGS sequence"/>
</dbReference>
<evidence type="ECO:0000313" key="1">
    <source>
        <dbReference type="Ensembl" id="ENSSRHP00000081943.1"/>
    </source>
</evidence>
<keyword evidence="2" id="KW-1185">Reference proteome</keyword>
<protein>
    <submittedName>
        <fullName evidence="1">Uncharacterized protein</fullName>
    </submittedName>
</protein>
<organism evidence="1 2">
    <name type="scientific">Sinocyclocheilus rhinocerous</name>
    <dbReference type="NCBI Taxonomy" id="307959"/>
    <lineage>
        <taxon>Eukaryota</taxon>
        <taxon>Metazoa</taxon>
        <taxon>Chordata</taxon>
        <taxon>Craniata</taxon>
        <taxon>Vertebrata</taxon>
        <taxon>Euteleostomi</taxon>
        <taxon>Actinopterygii</taxon>
        <taxon>Neopterygii</taxon>
        <taxon>Teleostei</taxon>
        <taxon>Ostariophysi</taxon>
        <taxon>Cypriniformes</taxon>
        <taxon>Cyprinidae</taxon>
        <taxon>Cyprininae</taxon>
        <taxon>Sinocyclocheilus</taxon>
    </lineage>
</organism>